<dbReference type="STRING" id="1856405.BFC17_20430"/>
<reference evidence="5 6" key="1">
    <citation type="submission" date="2016-09" db="EMBL/GenBank/DDBJ databases">
        <title>Alteromonas lipolytica, a new species isolated from sea water.</title>
        <authorList>
            <person name="Wu Y.-H."/>
            <person name="Cheng H."/>
            <person name="Xu X.-W."/>
        </authorList>
    </citation>
    <scope>NUCLEOTIDE SEQUENCE [LARGE SCALE GENOMIC DNA]</scope>
    <source>
        <strain evidence="5 6">JW12</strain>
    </source>
</reference>
<dbReference type="InterPro" id="IPR011006">
    <property type="entry name" value="CheY-like_superfamily"/>
</dbReference>
<dbReference type="PANTHER" id="PTHR44591:SF24">
    <property type="entry name" value="PROTEIN-GLUTAMATE METHYLESTERASE_PROTEIN-GLUTAMINE GLUTAMINASE 1"/>
    <property type="match status" value="1"/>
</dbReference>
<evidence type="ECO:0000256" key="2">
    <source>
        <dbReference type="ARBA" id="ARBA00022553"/>
    </source>
</evidence>
<dbReference type="CDD" id="cd17910">
    <property type="entry name" value="CheC_ClassII"/>
    <property type="match status" value="1"/>
</dbReference>
<dbReference type="AlphaFoldDB" id="A0A1E8FDD2"/>
<dbReference type="InterPro" id="IPR028976">
    <property type="entry name" value="CheC-like_sf"/>
</dbReference>
<evidence type="ECO:0000256" key="3">
    <source>
        <dbReference type="PROSITE-ProRule" id="PRU00169"/>
    </source>
</evidence>
<feature type="modified residue" description="4-aspartylphosphate" evidence="3">
    <location>
        <position position="53"/>
    </location>
</feature>
<keyword evidence="1" id="KW-0145">Chemotaxis</keyword>
<name>A0A1E8FDD2_9ALTE</name>
<dbReference type="PANTHER" id="PTHR44591">
    <property type="entry name" value="STRESS RESPONSE REGULATOR PROTEIN 1"/>
    <property type="match status" value="1"/>
</dbReference>
<dbReference type="CDD" id="cd17593">
    <property type="entry name" value="REC_CheC-like"/>
    <property type="match status" value="1"/>
</dbReference>
<dbReference type="EMBL" id="MJIC01000014">
    <property type="protein sequence ID" value="OFI33931.1"/>
    <property type="molecule type" value="Genomic_DNA"/>
</dbReference>
<dbReference type="GO" id="GO:0006935">
    <property type="term" value="P:chemotaxis"/>
    <property type="evidence" value="ECO:0007669"/>
    <property type="project" value="UniProtKB-KW"/>
</dbReference>
<dbReference type="InterPro" id="IPR001789">
    <property type="entry name" value="Sig_transdc_resp-reg_receiver"/>
</dbReference>
<dbReference type="Proteomes" id="UP000176037">
    <property type="component" value="Unassembled WGS sequence"/>
</dbReference>
<comment type="caution">
    <text evidence="5">The sequence shown here is derived from an EMBL/GenBank/DDBJ whole genome shotgun (WGS) entry which is preliminary data.</text>
</comment>
<sequence length="332" mass="36370">MFSVLICDDSLVARKQVAKCLPQDWEVAIHFAKHGGEAIEALKAGKGQVLLLDLNMPEMDGYQTLEAIGQLGLKTSVIVVSGDVQPEAHERVKKLGALEFIRKPVNAEELLAVLSKHGLIDGPEEAPETEFSPLDPDIRDCYQEITNIAMGRAGDHLARTLNVFVHLPIPNVNLIEVSELHMLLSDIDNHERVSAVCQGFVGPGVQGEALCILSDSSLEDVAKILNITGEVDDQKQLELLMDAASILIGTCLSGIAEQLDISFAQGQPVVLGQHRNITEIIATNKLKWKRTLAIEISYGLEGYQTVCELLLLFTESSMETLNYKLAHLLEDF</sequence>
<dbReference type="Pfam" id="PF00072">
    <property type="entry name" value="Response_reg"/>
    <property type="match status" value="1"/>
</dbReference>
<dbReference type="GO" id="GO:0000160">
    <property type="term" value="P:phosphorelay signal transduction system"/>
    <property type="evidence" value="ECO:0007669"/>
    <property type="project" value="InterPro"/>
</dbReference>
<evidence type="ECO:0000313" key="6">
    <source>
        <dbReference type="Proteomes" id="UP000176037"/>
    </source>
</evidence>
<evidence type="ECO:0000259" key="4">
    <source>
        <dbReference type="PROSITE" id="PS50110"/>
    </source>
</evidence>
<dbReference type="InterPro" id="IPR050595">
    <property type="entry name" value="Bact_response_regulator"/>
</dbReference>
<evidence type="ECO:0000256" key="1">
    <source>
        <dbReference type="ARBA" id="ARBA00022500"/>
    </source>
</evidence>
<dbReference type="Gene3D" id="3.40.1550.10">
    <property type="entry name" value="CheC-like"/>
    <property type="match status" value="1"/>
</dbReference>
<gene>
    <name evidence="5" type="ORF">BFC17_20430</name>
</gene>
<organism evidence="5 6">
    <name type="scientific">Alteromonas lipolytica</name>
    <dbReference type="NCBI Taxonomy" id="1856405"/>
    <lineage>
        <taxon>Bacteria</taxon>
        <taxon>Pseudomonadati</taxon>
        <taxon>Pseudomonadota</taxon>
        <taxon>Gammaproteobacteria</taxon>
        <taxon>Alteromonadales</taxon>
        <taxon>Alteromonadaceae</taxon>
        <taxon>Alteromonas/Salinimonas group</taxon>
        <taxon>Alteromonas</taxon>
    </lineage>
</organism>
<evidence type="ECO:0000313" key="5">
    <source>
        <dbReference type="EMBL" id="OFI33931.1"/>
    </source>
</evidence>
<dbReference type="Gene3D" id="3.40.50.2300">
    <property type="match status" value="1"/>
</dbReference>
<dbReference type="PROSITE" id="PS50110">
    <property type="entry name" value="RESPONSE_REGULATORY"/>
    <property type="match status" value="1"/>
</dbReference>
<accession>A0A1E8FDD2</accession>
<keyword evidence="2 3" id="KW-0597">Phosphoprotein</keyword>
<dbReference type="RefSeq" id="WP_070176858.1">
    <property type="nucleotide sequence ID" value="NZ_BMJR01000003.1"/>
</dbReference>
<dbReference type="SUPFAM" id="SSF103039">
    <property type="entry name" value="CheC-like"/>
    <property type="match status" value="1"/>
</dbReference>
<feature type="domain" description="Response regulatory" evidence="4">
    <location>
        <begin position="3"/>
        <end position="118"/>
    </location>
</feature>
<dbReference type="SMART" id="SM00448">
    <property type="entry name" value="REC"/>
    <property type="match status" value="1"/>
</dbReference>
<dbReference type="OrthoDB" id="281471at2"/>
<dbReference type="SUPFAM" id="SSF52172">
    <property type="entry name" value="CheY-like"/>
    <property type="match status" value="1"/>
</dbReference>
<keyword evidence="6" id="KW-1185">Reference proteome</keyword>
<protein>
    <submittedName>
        <fullName evidence="5">Chemotaxis protein CheC</fullName>
    </submittedName>
</protein>
<proteinExistence type="predicted"/>